<proteinExistence type="predicted"/>
<dbReference type="EMBL" id="JAIZAY010000009">
    <property type="protein sequence ID" value="KAJ8036059.1"/>
    <property type="molecule type" value="Genomic_DNA"/>
</dbReference>
<dbReference type="Proteomes" id="UP001152320">
    <property type="component" value="Chromosome 9"/>
</dbReference>
<keyword evidence="2" id="KW-1185">Reference proteome</keyword>
<accession>A0A9Q1H7K6</accession>
<name>A0A9Q1H7K6_HOLLE</name>
<gene>
    <name evidence="1" type="ORF">HOLleu_19924</name>
</gene>
<protein>
    <submittedName>
        <fullName evidence="1">Uncharacterized protein</fullName>
    </submittedName>
</protein>
<dbReference type="AlphaFoldDB" id="A0A9Q1H7K6"/>
<evidence type="ECO:0000313" key="1">
    <source>
        <dbReference type="EMBL" id="KAJ8036059.1"/>
    </source>
</evidence>
<comment type="caution">
    <text evidence="1">The sequence shown here is derived from an EMBL/GenBank/DDBJ whole genome shotgun (WGS) entry which is preliminary data.</text>
</comment>
<organism evidence="1 2">
    <name type="scientific">Holothuria leucospilota</name>
    <name type="common">Black long sea cucumber</name>
    <name type="synonym">Mertensiothuria leucospilota</name>
    <dbReference type="NCBI Taxonomy" id="206669"/>
    <lineage>
        <taxon>Eukaryota</taxon>
        <taxon>Metazoa</taxon>
        <taxon>Echinodermata</taxon>
        <taxon>Eleutherozoa</taxon>
        <taxon>Echinozoa</taxon>
        <taxon>Holothuroidea</taxon>
        <taxon>Aspidochirotacea</taxon>
        <taxon>Aspidochirotida</taxon>
        <taxon>Holothuriidae</taxon>
        <taxon>Holothuria</taxon>
    </lineage>
</organism>
<reference evidence="1" key="1">
    <citation type="submission" date="2021-10" db="EMBL/GenBank/DDBJ databases">
        <title>Tropical sea cucumber genome reveals ecological adaptation and Cuvierian tubules defense mechanism.</title>
        <authorList>
            <person name="Chen T."/>
        </authorList>
    </citation>
    <scope>NUCLEOTIDE SEQUENCE</scope>
    <source>
        <strain evidence="1">Nanhai2018</strain>
        <tissue evidence="1">Muscle</tissue>
    </source>
</reference>
<evidence type="ECO:0000313" key="2">
    <source>
        <dbReference type="Proteomes" id="UP001152320"/>
    </source>
</evidence>
<sequence>MYTTCAAMRFQPEHANGTSHTNHTGRFTWSKRLQTITLQVLSKTDIAPRLSVSLNHGRCGIMNFNFNLPDDGTLFTYNNLIAYVSLVRTCWQRLHFLLI</sequence>